<protein>
    <submittedName>
        <fullName evidence="1">Uncharacterized protein</fullName>
    </submittedName>
</protein>
<gene>
    <name evidence="1" type="ORF">CHT98_21485</name>
</gene>
<dbReference type="Proteomes" id="UP000215367">
    <property type="component" value="Unassembled WGS sequence"/>
</dbReference>
<name>A0A235HA00_AZOBR</name>
<sequence>MFTVSEDERAAICRAYEEGGEWAAVVELRRFFPIEDNQNALFAVRSIVRWRPAPVSPPSRRARNGASQ</sequence>
<evidence type="ECO:0000313" key="2">
    <source>
        <dbReference type="Proteomes" id="UP000215367"/>
    </source>
</evidence>
<organism evidence="1 2">
    <name type="scientific">Azospirillum brasilense</name>
    <dbReference type="NCBI Taxonomy" id="192"/>
    <lineage>
        <taxon>Bacteria</taxon>
        <taxon>Pseudomonadati</taxon>
        <taxon>Pseudomonadota</taxon>
        <taxon>Alphaproteobacteria</taxon>
        <taxon>Rhodospirillales</taxon>
        <taxon>Azospirillaceae</taxon>
        <taxon>Azospirillum</taxon>
    </lineage>
</organism>
<dbReference type="EMBL" id="NOWT01000023">
    <property type="protein sequence ID" value="OYD82327.1"/>
    <property type="molecule type" value="Genomic_DNA"/>
</dbReference>
<dbReference type="AlphaFoldDB" id="A0A235HA00"/>
<accession>A0A235HA00</accession>
<comment type="caution">
    <text evidence="1">The sequence shown here is derived from an EMBL/GenBank/DDBJ whole genome shotgun (WGS) entry which is preliminary data.</text>
</comment>
<geneLocation type="plasmid" evidence="1">
    <name>unnamed</name>
</geneLocation>
<proteinExistence type="predicted"/>
<keyword evidence="1" id="KW-0614">Plasmid</keyword>
<reference evidence="1 2" key="1">
    <citation type="submission" date="2017-07" db="EMBL/GenBank/DDBJ databases">
        <title>Whole genome sequence of Azospirillum brasilense 2A1, a potential biofertilizer strain.</title>
        <authorList>
            <person name="Fontana C.A."/>
            <person name="Toffoli L.M."/>
            <person name="Salazar S.M."/>
            <person name="Puglisi E."/>
            <person name="Pedraza R."/>
            <person name="Bassi D."/>
            <person name="Cocconcelli P.S."/>
        </authorList>
    </citation>
    <scope>NUCLEOTIDE SEQUENCE [LARGE SCALE GENOMIC DNA]</scope>
    <source>
        <strain evidence="1 2">2A1</strain>
        <plasmid evidence="1">unnamed</plasmid>
    </source>
</reference>
<evidence type="ECO:0000313" key="1">
    <source>
        <dbReference type="EMBL" id="OYD82327.1"/>
    </source>
</evidence>